<dbReference type="GeneID" id="106465287"/>
<comment type="subcellular location">
    <subcellularLocation>
        <location evidence="1">Cell membrane</location>
        <topology evidence="1">Multi-pass membrane protein</topology>
    </subcellularLocation>
</comment>
<reference evidence="15" key="1">
    <citation type="submission" date="2025-08" db="UniProtKB">
        <authorList>
            <consortium name="RefSeq"/>
        </authorList>
    </citation>
    <scope>IDENTIFICATION</scope>
    <source>
        <tissue evidence="15">Muscle</tissue>
    </source>
</reference>
<dbReference type="PANTHER" id="PTHR11866">
    <property type="entry name" value="G-PROTEIN COUPLED RECEPTOR FAMILY 1 MEMBER"/>
    <property type="match status" value="1"/>
</dbReference>
<evidence type="ECO:0000259" key="13">
    <source>
        <dbReference type="PROSITE" id="PS50262"/>
    </source>
</evidence>
<gene>
    <name evidence="15" type="primary">LOC106465287</name>
</gene>
<proteinExistence type="inferred from homology"/>
<dbReference type="Gene3D" id="1.20.1070.10">
    <property type="entry name" value="Rhodopsin 7-helix transmembrane proteins"/>
    <property type="match status" value="1"/>
</dbReference>
<name>A0ABM1T0K4_LIMPO</name>
<feature type="transmembrane region" description="Helical" evidence="12">
    <location>
        <begin position="258"/>
        <end position="281"/>
    </location>
</feature>
<keyword evidence="8 11" id="KW-0675">Receptor</keyword>
<evidence type="ECO:0000256" key="6">
    <source>
        <dbReference type="ARBA" id="ARBA00023040"/>
    </source>
</evidence>
<keyword evidence="14" id="KW-1185">Reference proteome</keyword>
<dbReference type="PROSITE" id="PS50262">
    <property type="entry name" value="G_PROTEIN_RECEP_F1_2"/>
    <property type="match status" value="1"/>
</dbReference>
<evidence type="ECO:0000313" key="15">
    <source>
        <dbReference type="RefSeq" id="XP_022249410.1"/>
    </source>
</evidence>
<dbReference type="SUPFAM" id="SSF81321">
    <property type="entry name" value="Family A G protein-coupled receptor-like"/>
    <property type="match status" value="1"/>
</dbReference>
<feature type="transmembrane region" description="Helical" evidence="12">
    <location>
        <begin position="293"/>
        <end position="315"/>
    </location>
</feature>
<evidence type="ECO:0000256" key="12">
    <source>
        <dbReference type="SAM" id="Phobius"/>
    </source>
</evidence>
<keyword evidence="3" id="KW-1003">Cell membrane</keyword>
<dbReference type="PROSITE" id="PS00237">
    <property type="entry name" value="G_PROTEIN_RECEP_F1_1"/>
    <property type="match status" value="1"/>
</dbReference>
<evidence type="ECO:0000256" key="7">
    <source>
        <dbReference type="ARBA" id="ARBA00023136"/>
    </source>
</evidence>
<organism evidence="14 15">
    <name type="scientific">Limulus polyphemus</name>
    <name type="common">Atlantic horseshoe crab</name>
    <dbReference type="NCBI Taxonomy" id="6850"/>
    <lineage>
        <taxon>Eukaryota</taxon>
        <taxon>Metazoa</taxon>
        <taxon>Ecdysozoa</taxon>
        <taxon>Arthropoda</taxon>
        <taxon>Chelicerata</taxon>
        <taxon>Merostomata</taxon>
        <taxon>Xiphosura</taxon>
        <taxon>Limulidae</taxon>
        <taxon>Limulus</taxon>
    </lineage>
</organism>
<evidence type="ECO:0000256" key="5">
    <source>
        <dbReference type="ARBA" id="ARBA00022989"/>
    </source>
</evidence>
<evidence type="ECO:0000256" key="10">
    <source>
        <dbReference type="ARBA" id="ARBA00023224"/>
    </source>
</evidence>
<evidence type="ECO:0000256" key="8">
    <source>
        <dbReference type="ARBA" id="ARBA00023170"/>
    </source>
</evidence>
<evidence type="ECO:0000256" key="1">
    <source>
        <dbReference type="ARBA" id="ARBA00004651"/>
    </source>
</evidence>
<feature type="transmembrane region" description="Helical" evidence="12">
    <location>
        <begin position="107"/>
        <end position="125"/>
    </location>
</feature>
<evidence type="ECO:0000256" key="9">
    <source>
        <dbReference type="ARBA" id="ARBA00023180"/>
    </source>
</evidence>
<dbReference type="PRINTS" id="PR00237">
    <property type="entry name" value="GPCRRHODOPSN"/>
</dbReference>
<feature type="transmembrane region" description="Helical" evidence="12">
    <location>
        <begin position="65"/>
        <end position="87"/>
    </location>
</feature>
<keyword evidence="4 11" id="KW-0812">Transmembrane</keyword>
<keyword evidence="7 12" id="KW-0472">Membrane</keyword>
<feature type="transmembrane region" description="Helical" evidence="12">
    <location>
        <begin position="33"/>
        <end position="53"/>
    </location>
</feature>
<feature type="domain" description="G-protein coupled receptors family 1 profile" evidence="13">
    <location>
        <begin position="44"/>
        <end position="313"/>
    </location>
</feature>
<dbReference type="InterPro" id="IPR000276">
    <property type="entry name" value="GPCR_Rhodpsn"/>
</dbReference>
<keyword evidence="5 12" id="KW-1133">Transmembrane helix</keyword>
<keyword evidence="10 11" id="KW-0807">Transducer</keyword>
<evidence type="ECO:0000256" key="4">
    <source>
        <dbReference type="ARBA" id="ARBA00022692"/>
    </source>
</evidence>
<evidence type="ECO:0000256" key="11">
    <source>
        <dbReference type="RuleBase" id="RU000688"/>
    </source>
</evidence>
<comment type="similarity">
    <text evidence="2 11">Belongs to the G-protein coupled receptor 1 family.</text>
</comment>
<feature type="transmembrane region" description="Helical" evidence="12">
    <location>
        <begin position="196"/>
        <end position="223"/>
    </location>
</feature>
<feature type="transmembrane region" description="Helical" evidence="12">
    <location>
        <begin position="146"/>
        <end position="172"/>
    </location>
</feature>
<dbReference type="Pfam" id="PF00001">
    <property type="entry name" value="7tm_1"/>
    <property type="match status" value="1"/>
</dbReference>
<keyword evidence="9" id="KW-0325">Glycoprotein</keyword>
<evidence type="ECO:0000313" key="14">
    <source>
        <dbReference type="Proteomes" id="UP000694941"/>
    </source>
</evidence>
<dbReference type="PANTHER" id="PTHR11866:SF16">
    <property type="entry name" value="PROSTAGLANDIN E2 RECEPTOR EP4 SUBTYPE-LIKE PROTEIN"/>
    <property type="match status" value="1"/>
</dbReference>
<protein>
    <submittedName>
        <fullName evidence="15">Prostaglandin E2 receptor EP2 subtype-like</fullName>
    </submittedName>
</protein>
<sequence length="538" mass="61937">MSSEVNVTASIWDTTRSAQDESMRHLSTLNQTLISFLYVFGVGANICSLILLKRGKTPRNRKQTLMVRCLIWNDLLALVGSFFLMYVQLYLLLEDKIIPRWFCILRVLLRTFGLSSGSVATVMAVERWLALTRPFFYQQHITHKTIKIAIGSLLTVSLIMVCLPFMGFGLYYDINAPTRRYMCVRYRFATKTVDVAYAYFMFTFGMILCVVIVLCNLTVVTVLSKVGKTSRGRMGRTTICKISRELLFNHATQEEISFARLMVVLCVFFLICWVPLMMTIVIAQWDPHRKHRIFYRIADICMALNFILDPVIYVLSRRPHRQDLRSLFKPFCLYCFPQVQWLNTNDSKISQKNSGYLWNFGMSAVNLRTSQDALPERSSLKQNIGEEQLQLEFHSRGNKCQCPRENNSELGVSLDRDPAENELMNPALRYQRTFIEPIMVQIKIQSGHNPCFRFGEFDKKKWSKLTRGQRPCCRVNCSRDFVSDDCGYMRITPICEGTSTKSSLTSHSLPESRCLGNAFNNYSPDVLSKGDSSFTHHS</sequence>
<keyword evidence="6 11" id="KW-0297">G-protein coupled receptor</keyword>
<evidence type="ECO:0000256" key="2">
    <source>
        <dbReference type="ARBA" id="ARBA00010663"/>
    </source>
</evidence>
<accession>A0ABM1T0K4</accession>
<dbReference type="Proteomes" id="UP000694941">
    <property type="component" value="Unplaced"/>
</dbReference>
<evidence type="ECO:0000256" key="3">
    <source>
        <dbReference type="ARBA" id="ARBA00022475"/>
    </source>
</evidence>
<dbReference type="RefSeq" id="XP_022249410.1">
    <property type="nucleotide sequence ID" value="XM_022393702.1"/>
</dbReference>
<dbReference type="InterPro" id="IPR008365">
    <property type="entry name" value="Prostanoid_rcpt"/>
</dbReference>
<dbReference type="InterPro" id="IPR017452">
    <property type="entry name" value="GPCR_Rhodpsn_7TM"/>
</dbReference>